<reference evidence="1 2" key="1">
    <citation type="submission" date="2023-11" db="EMBL/GenBank/DDBJ databases">
        <title>Plant-associative lifestyle of Vibrio porteresiae and its evolutionary dynamics.</title>
        <authorList>
            <person name="Rameshkumar N."/>
            <person name="Kirti K."/>
        </authorList>
    </citation>
    <scope>NUCLEOTIDE SEQUENCE [LARGE SCALE GENOMIC DNA]</scope>
    <source>
        <strain evidence="1 2">MSSRF60</strain>
    </source>
</reference>
<accession>A0ABU4IHM6</accession>
<dbReference type="Proteomes" id="UP001272325">
    <property type="component" value="Unassembled WGS sequence"/>
</dbReference>
<comment type="caution">
    <text evidence="1">The sequence shown here is derived from an EMBL/GenBank/DDBJ whole genome shotgun (WGS) entry which is preliminary data.</text>
</comment>
<sequence length="113" mass="12635">MSSLFESARGLLRASIADCFGSPITIITLEGDQREITGYIKQSKQGEHVVHRLLTSEELPEECSTTYEGNDYILVYELPVKGNGTDSQISREYVMILKGNGERADGWSEYPDE</sequence>
<dbReference type="RefSeq" id="WP_171137447.1">
    <property type="nucleotide sequence ID" value="NZ_AP024893.1"/>
</dbReference>
<gene>
    <name evidence="1" type="ORF">SBW85_03170</name>
</gene>
<evidence type="ECO:0000313" key="2">
    <source>
        <dbReference type="Proteomes" id="UP001272325"/>
    </source>
</evidence>
<evidence type="ECO:0000313" key="1">
    <source>
        <dbReference type="EMBL" id="MDW6016769.1"/>
    </source>
</evidence>
<keyword evidence="2" id="KW-1185">Reference proteome</keyword>
<name>A0ABU4IHM6_9VIBR</name>
<protein>
    <submittedName>
        <fullName evidence="1">Uncharacterized protein</fullName>
    </submittedName>
</protein>
<organism evidence="1 2">
    <name type="scientific">Vibrio plantisponsor</name>
    <dbReference type="NCBI Taxonomy" id="664643"/>
    <lineage>
        <taxon>Bacteria</taxon>
        <taxon>Pseudomonadati</taxon>
        <taxon>Pseudomonadota</taxon>
        <taxon>Gammaproteobacteria</taxon>
        <taxon>Vibrionales</taxon>
        <taxon>Vibrionaceae</taxon>
        <taxon>Vibrio</taxon>
    </lineage>
</organism>
<dbReference type="EMBL" id="JAWRCN010000001">
    <property type="protein sequence ID" value="MDW6016769.1"/>
    <property type="molecule type" value="Genomic_DNA"/>
</dbReference>
<proteinExistence type="predicted"/>